<dbReference type="InterPro" id="IPR011611">
    <property type="entry name" value="PfkB_dom"/>
</dbReference>
<dbReference type="GO" id="GO:0005988">
    <property type="term" value="P:lactose metabolic process"/>
    <property type="evidence" value="ECO:0007669"/>
    <property type="project" value="UniProtKB-KW"/>
</dbReference>
<keyword evidence="2 7" id="KW-0808">Transferase</keyword>
<organism evidence="9 10">
    <name type="scientific">Enterococcus durans</name>
    <dbReference type="NCBI Taxonomy" id="53345"/>
    <lineage>
        <taxon>Bacteria</taxon>
        <taxon>Bacillati</taxon>
        <taxon>Bacillota</taxon>
        <taxon>Bacilli</taxon>
        <taxon>Lactobacillales</taxon>
        <taxon>Enterococcaceae</taxon>
        <taxon>Enterococcus</taxon>
    </lineage>
</organism>
<dbReference type="GO" id="GO:2001059">
    <property type="term" value="P:D-tagatose 6-phosphate catabolic process"/>
    <property type="evidence" value="ECO:0007669"/>
    <property type="project" value="UniProtKB-UniPathway"/>
</dbReference>
<evidence type="ECO:0000259" key="8">
    <source>
        <dbReference type="Pfam" id="PF00294"/>
    </source>
</evidence>
<dbReference type="Pfam" id="PF00294">
    <property type="entry name" value="PfkB"/>
    <property type="match status" value="1"/>
</dbReference>
<dbReference type="NCBIfam" id="TIGR03168">
    <property type="entry name" value="1-PFK"/>
    <property type="match status" value="1"/>
</dbReference>
<name>A0A367CF46_9ENTE</name>
<dbReference type="PANTHER" id="PTHR46566:SF5">
    <property type="entry name" value="1-PHOSPHOFRUCTOKINASE"/>
    <property type="match status" value="1"/>
</dbReference>
<keyword evidence="4 7" id="KW-0547">Nucleotide-binding</keyword>
<sequence length="313" mass="34116">MITTVTMNPSIDIAYTLDELRIDQVNRVKTVNKTAGGKGLNVARVLHLLADDVLATGLVGGQHGAYIKEQLDQSGITHQFLPIKGETRDSIAILHGANQTELLEIGPVVTEEEQHKFTEHFARLMETTDIFTISGSLPQGFSKNYYAELLALTNEKGTRVLLDTSGQTLLEVLEGKEKPFLIKPNLEELGELVHQTISSATSLDEIQSLLDHPLFEGINWIVLSLGSKGAIAKVGGHFYQVTIPKIAVVNPVGSGDSTIAGLAHALSKSYTIEETLAFAMACGMANAQQEKTGWIDPVKVDYFRGKINVRKIR</sequence>
<dbReference type="PROSITE" id="PS00584">
    <property type="entry name" value="PFKB_KINASES_2"/>
    <property type="match status" value="1"/>
</dbReference>
<evidence type="ECO:0000313" key="9">
    <source>
        <dbReference type="EMBL" id="RCA11251.1"/>
    </source>
</evidence>
<dbReference type="InterPro" id="IPR029056">
    <property type="entry name" value="Ribokinase-like"/>
</dbReference>
<comment type="pathway">
    <text evidence="7">Carbohydrate metabolism; D-tagatose 6-phosphate degradation; D-glyceraldehyde 3-phosphate and glycerone phosphate from D-tagatose 6-phosphate: step 1/2.</text>
</comment>
<comment type="similarity">
    <text evidence="7">Belongs to the carbohydrate kinase PfkB family. LacC subfamily.</text>
</comment>
<dbReference type="EC" id="2.7.1.144" evidence="7"/>
<dbReference type="Proteomes" id="UP000252797">
    <property type="component" value="Unassembled WGS sequence"/>
</dbReference>
<proteinExistence type="inferred from homology"/>
<evidence type="ECO:0000256" key="1">
    <source>
        <dbReference type="ARBA" id="ARBA00005380"/>
    </source>
</evidence>
<gene>
    <name evidence="9" type="ORF">EA71_02006</name>
</gene>
<protein>
    <recommendedName>
        <fullName evidence="7">Tagatose-6-phosphate kinase</fullName>
        <ecNumber evidence="7">2.7.1.144</ecNumber>
    </recommendedName>
</protein>
<dbReference type="PIRSF" id="PIRSF000535">
    <property type="entry name" value="1PFK/6PFK/LacC"/>
    <property type="match status" value="1"/>
</dbReference>
<evidence type="ECO:0000256" key="5">
    <source>
        <dbReference type="ARBA" id="ARBA00022777"/>
    </source>
</evidence>
<dbReference type="GO" id="GO:0044281">
    <property type="term" value="P:small molecule metabolic process"/>
    <property type="evidence" value="ECO:0007669"/>
    <property type="project" value="UniProtKB-ARBA"/>
</dbReference>
<dbReference type="UniPathway" id="UPA00704">
    <property type="reaction ID" value="UER00715"/>
</dbReference>
<keyword evidence="3 7" id="KW-0423">Lactose metabolism</keyword>
<dbReference type="EMBL" id="LEPB01000004">
    <property type="protein sequence ID" value="RCA11251.1"/>
    <property type="molecule type" value="Genomic_DNA"/>
</dbReference>
<dbReference type="InterPro" id="IPR002173">
    <property type="entry name" value="Carboh/pur_kinase_PfkB_CS"/>
</dbReference>
<evidence type="ECO:0000256" key="3">
    <source>
        <dbReference type="ARBA" id="ARBA00022736"/>
    </source>
</evidence>
<evidence type="ECO:0000256" key="4">
    <source>
        <dbReference type="ARBA" id="ARBA00022741"/>
    </source>
</evidence>
<comment type="similarity">
    <text evidence="1">Belongs to the carbohydrate kinase pfkB family.</text>
</comment>
<accession>A0A367CF46</accession>
<dbReference type="GO" id="GO:0005524">
    <property type="term" value="F:ATP binding"/>
    <property type="evidence" value="ECO:0007669"/>
    <property type="project" value="UniProtKB-KW"/>
</dbReference>
<dbReference type="GO" id="GO:0009024">
    <property type="term" value="F:tagatose-6-phosphate kinase activity"/>
    <property type="evidence" value="ECO:0007669"/>
    <property type="project" value="UniProtKB-EC"/>
</dbReference>
<dbReference type="Gene3D" id="3.40.1190.20">
    <property type="match status" value="1"/>
</dbReference>
<dbReference type="AlphaFoldDB" id="A0A367CF46"/>
<reference evidence="9 10" key="1">
    <citation type="submission" date="2015-06" db="EMBL/GenBank/DDBJ databases">
        <title>The Genome Sequence of Enterococcus durans 4EA1.</title>
        <authorList>
            <consortium name="The Broad Institute Genomics Platform"/>
            <consortium name="The Broad Institute Genome Sequencing Center for Infectious Disease"/>
            <person name="Earl A.M."/>
            <person name="Van Tyne D."/>
            <person name="Lebreton F."/>
            <person name="Saavedra J.T."/>
            <person name="Gilmore M.S."/>
            <person name="Manson Mcguire A."/>
            <person name="Clock S."/>
            <person name="Crupain M."/>
            <person name="Rangan U."/>
            <person name="Young S."/>
            <person name="Abouelleil A."/>
            <person name="Cao P."/>
            <person name="Chapman S.B."/>
            <person name="Griggs A."/>
            <person name="Priest M."/>
            <person name="Shea T."/>
            <person name="Wortman J."/>
            <person name="Nusbaum C."/>
            <person name="Birren B."/>
        </authorList>
    </citation>
    <scope>NUCLEOTIDE SEQUENCE [LARGE SCALE GENOMIC DNA]</scope>
    <source>
        <strain evidence="9 10">4EA1</strain>
    </source>
</reference>
<evidence type="ECO:0000313" key="10">
    <source>
        <dbReference type="Proteomes" id="UP000252797"/>
    </source>
</evidence>
<evidence type="ECO:0000256" key="2">
    <source>
        <dbReference type="ARBA" id="ARBA00022679"/>
    </source>
</evidence>
<dbReference type="GO" id="GO:0016052">
    <property type="term" value="P:carbohydrate catabolic process"/>
    <property type="evidence" value="ECO:0007669"/>
    <property type="project" value="UniProtKB-ARBA"/>
</dbReference>
<dbReference type="STRING" id="53345.LIU_10560"/>
<evidence type="ECO:0000256" key="6">
    <source>
        <dbReference type="ARBA" id="ARBA00022840"/>
    </source>
</evidence>
<dbReference type="SUPFAM" id="SSF53613">
    <property type="entry name" value="Ribokinase-like"/>
    <property type="match status" value="1"/>
</dbReference>
<keyword evidence="6 7" id="KW-0067">ATP-binding</keyword>
<dbReference type="RefSeq" id="WP_113846032.1">
    <property type="nucleotide sequence ID" value="NZ_LEPB01000004.1"/>
</dbReference>
<dbReference type="PANTHER" id="PTHR46566">
    <property type="entry name" value="1-PHOSPHOFRUCTOKINASE-RELATED"/>
    <property type="match status" value="1"/>
</dbReference>
<comment type="caution">
    <text evidence="9">The sequence shown here is derived from an EMBL/GenBank/DDBJ whole genome shotgun (WGS) entry which is preliminary data.</text>
</comment>
<dbReference type="CDD" id="cd01164">
    <property type="entry name" value="FruK_PfkB_like"/>
    <property type="match status" value="1"/>
</dbReference>
<feature type="domain" description="Carbohydrate kinase PfkB" evidence="8">
    <location>
        <begin position="7"/>
        <end position="292"/>
    </location>
</feature>
<keyword evidence="5 9" id="KW-0418">Kinase</keyword>
<comment type="catalytic activity">
    <reaction evidence="7">
        <text>D-tagatofuranose 6-phosphate + ATP = D-tagatofuranose 1,6-bisphosphate + ADP + H(+)</text>
        <dbReference type="Rhea" id="RHEA:12420"/>
        <dbReference type="ChEBI" id="CHEBI:15378"/>
        <dbReference type="ChEBI" id="CHEBI:30616"/>
        <dbReference type="ChEBI" id="CHEBI:58694"/>
        <dbReference type="ChEBI" id="CHEBI:58695"/>
        <dbReference type="ChEBI" id="CHEBI:456216"/>
        <dbReference type="EC" id="2.7.1.144"/>
    </reaction>
</comment>
<dbReference type="InterPro" id="IPR017583">
    <property type="entry name" value="Tagatose/fructose_Pkinase"/>
</dbReference>
<dbReference type="FunFam" id="3.40.1190.20:FF:000001">
    <property type="entry name" value="Phosphofructokinase"/>
    <property type="match status" value="1"/>
</dbReference>
<evidence type="ECO:0000256" key="7">
    <source>
        <dbReference type="PIRNR" id="PIRNR000535"/>
    </source>
</evidence>
<dbReference type="GO" id="GO:0005829">
    <property type="term" value="C:cytosol"/>
    <property type="evidence" value="ECO:0007669"/>
    <property type="project" value="TreeGrafter"/>
</dbReference>
<dbReference type="GO" id="GO:0008443">
    <property type="term" value="F:phosphofructokinase activity"/>
    <property type="evidence" value="ECO:0007669"/>
    <property type="project" value="TreeGrafter"/>
</dbReference>